<protein>
    <recommendedName>
        <fullName evidence="2">histidine kinase</fullName>
        <ecNumber evidence="2">2.7.13.3</ecNumber>
    </recommendedName>
</protein>
<dbReference type="SUPFAM" id="SSF55874">
    <property type="entry name" value="ATPase domain of HSP90 chaperone/DNA topoisomerase II/histidine kinase"/>
    <property type="match status" value="1"/>
</dbReference>
<evidence type="ECO:0000256" key="2">
    <source>
        <dbReference type="ARBA" id="ARBA00012438"/>
    </source>
</evidence>
<keyword evidence="6" id="KW-0418">Kinase</keyword>
<dbReference type="InterPro" id="IPR004358">
    <property type="entry name" value="Sig_transdc_His_kin-like_C"/>
</dbReference>
<feature type="domain" description="Histidine kinase" evidence="10">
    <location>
        <begin position="179"/>
        <end position="390"/>
    </location>
</feature>
<keyword evidence="3" id="KW-0597">Phosphoprotein</keyword>
<dbReference type="PANTHER" id="PTHR43065:SF10">
    <property type="entry name" value="PEROXIDE STRESS-ACTIVATED HISTIDINE KINASE MAK3"/>
    <property type="match status" value="1"/>
</dbReference>
<dbReference type="eggNOG" id="COG5000">
    <property type="taxonomic scope" value="Bacteria"/>
</dbReference>
<gene>
    <name evidence="11" type="ORF">J421_3176</name>
</gene>
<evidence type="ECO:0000256" key="6">
    <source>
        <dbReference type="ARBA" id="ARBA00022777"/>
    </source>
</evidence>
<dbReference type="InterPro" id="IPR036097">
    <property type="entry name" value="HisK_dim/P_sf"/>
</dbReference>
<evidence type="ECO:0000313" key="11">
    <source>
        <dbReference type="EMBL" id="AHG90713.1"/>
    </source>
</evidence>
<keyword evidence="9" id="KW-0472">Membrane</keyword>
<evidence type="ECO:0000256" key="9">
    <source>
        <dbReference type="SAM" id="Phobius"/>
    </source>
</evidence>
<dbReference type="Pfam" id="PF02518">
    <property type="entry name" value="HATPase_c"/>
    <property type="match status" value="1"/>
</dbReference>
<dbReference type="PROSITE" id="PS50109">
    <property type="entry name" value="HIS_KIN"/>
    <property type="match status" value="1"/>
</dbReference>
<keyword evidence="9" id="KW-0812">Transmembrane</keyword>
<dbReference type="InterPro" id="IPR036890">
    <property type="entry name" value="HATPase_C_sf"/>
</dbReference>
<dbReference type="GO" id="GO:0005524">
    <property type="term" value="F:ATP binding"/>
    <property type="evidence" value="ECO:0007669"/>
    <property type="project" value="UniProtKB-KW"/>
</dbReference>
<reference evidence="11 12" key="1">
    <citation type="journal article" date="2014" name="Genome Announc.">
        <title>Genome Sequence and Methylome of Soil Bacterium Gemmatirosa kalamazoonensis KBS708T, a Member of the Rarely Cultivated Gemmatimonadetes Phylum.</title>
        <authorList>
            <person name="Debruyn J.M."/>
            <person name="Radosevich M."/>
            <person name="Wommack K.E."/>
            <person name="Polson S.W."/>
            <person name="Hauser L.J."/>
            <person name="Fawaz M.N."/>
            <person name="Korlach J."/>
            <person name="Tsai Y.C."/>
        </authorList>
    </citation>
    <scope>NUCLEOTIDE SEQUENCE [LARGE SCALE GENOMIC DNA]</scope>
    <source>
        <strain evidence="11 12">KBS708</strain>
    </source>
</reference>
<dbReference type="Gene3D" id="3.30.565.10">
    <property type="entry name" value="Histidine kinase-like ATPase, C-terminal domain"/>
    <property type="match status" value="1"/>
</dbReference>
<keyword evidence="4" id="KW-0808">Transferase</keyword>
<keyword evidence="7 11" id="KW-0067">ATP-binding</keyword>
<dbReference type="PANTHER" id="PTHR43065">
    <property type="entry name" value="SENSOR HISTIDINE KINASE"/>
    <property type="match status" value="1"/>
</dbReference>
<dbReference type="InterPro" id="IPR005467">
    <property type="entry name" value="His_kinase_dom"/>
</dbReference>
<dbReference type="Gene3D" id="1.10.287.130">
    <property type="match status" value="1"/>
</dbReference>
<dbReference type="InParanoid" id="W0RMS0"/>
<evidence type="ECO:0000313" key="12">
    <source>
        <dbReference type="Proteomes" id="UP000019151"/>
    </source>
</evidence>
<dbReference type="InterPro" id="IPR003661">
    <property type="entry name" value="HisK_dim/P_dom"/>
</dbReference>
<evidence type="ECO:0000256" key="4">
    <source>
        <dbReference type="ARBA" id="ARBA00022679"/>
    </source>
</evidence>
<dbReference type="PRINTS" id="PR00344">
    <property type="entry name" value="BCTRLSENSOR"/>
</dbReference>
<proteinExistence type="predicted"/>
<dbReference type="Proteomes" id="UP000019151">
    <property type="component" value="Chromosome"/>
</dbReference>
<dbReference type="EC" id="2.7.13.3" evidence="2"/>
<organism evidence="11 12">
    <name type="scientific">Gemmatirosa kalamazoonensis</name>
    <dbReference type="NCBI Taxonomy" id="861299"/>
    <lineage>
        <taxon>Bacteria</taxon>
        <taxon>Pseudomonadati</taxon>
        <taxon>Gemmatimonadota</taxon>
        <taxon>Gemmatimonadia</taxon>
        <taxon>Gemmatimonadales</taxon>
        <taxon>Gemmatimonadaceae</taxon>
        <taxon>Gemmatirosa</taxon>
    </lineage>
</organism>
<evidence type="ECO:0000256" key="5">
    <source>
        <dbReference type="ARBA" id="ARBA00022741"/>
    </source>
</evidence>
<dbReference type="InterPro" id="IPR003594">
    <property type="entry name" value="HATPase_dom"/>
</dbReference>
<evidence type="ECO:0000256" key="7">
    <source>
        <dbReference type="ARBA" id="ARBA00022840"/>
    </source>
</evidence>
<keyword evidence="9" id="KW-1133">Transmembrane helix</keyword>
<dbReference type="SMART" id="SM00387">
    <property type="entry name" value="HATPase_c"/>
    <property type="match status" value="1"/>
</dbReference>
<name>W0RMS0_9BACT</name>
<evidence type="ECO:0000259" key="10">
    <source>
        <dbReference type="PROSITE" id="PS50109"/>
    </source>
</evidence>
<keyword evidence="8" id="KW-0902">Two-component regulatory system</keyword>
<dbReference type="STRING" id="861299.J421_3176"/>
<comment type="catalytic activity">
    <reaction evidence="1">
        <text>ATP + protein L-histidine = ADP + protein N-phospho-L-histidine.</text>
        <dbReference type="EC" id="2.7.13.3"/>
    </reaction>
</comment>
<sequence length="390" mass="42956">MLLVALGVTAMLGWYVMYTQSVVQELRREAERQGRIYAQTYRAVLDTSTTDREGRLLAALFSIIVEEQSAGIPMIVTGSDGGIQGYTNLSVARSKLRNNNISDADIRALMPVLARQNTPIEEPGVGRLYYGDSKLVRGLRYVPLLQAFAIMAIVGVGLYALLIRARAEREHVWAGMARESAHQLGTPLSSISGWIALLDDEVEDQGTRADPMLKSAVNNMKADLERLERVAHRFERIGRPPRREPVDVVALVERMAKYFRARVPTRAHTVTIDVKAPAEPLTVKGDAVLLEWVIEALTKNAVDALAGRGGRIELCAESLADGTTRVRVADDGPGVPRELRRRIFDAGYSTKERGWGIGLSLARRIVEENHGGKLVLAPTERGAAFDVILR</sequence>
<evidence type="ECO:0000256" key="3">
    <source>
        <dbReference type="ARBA" id="ARBA00022553"/>
    </source>
</evidence>
<feature type="transmembrane region" description="Helical" evidence="9">
    <location>
        <begin position="141"/>
        <end position="162"/>
    </location>
</feature>
<dbReference type="CDD" id="cd00082">
    <property type="entry name" value="HisKA"/>
    <property type="match status" value="1"/>
</dbReference>
<keyword evidence="12" id="KW-1185">Reference proteome</keyword>
<dbReference type="GO" id="GO:0000155">
    <property type="term" value="F:phosphorelay sensor kinase activity"/>
    <property type="evidence" value="ECO:0007669"/>
    <property type="project" value="InterPro"/>
</dbReference>
<evidence type="ECO:0000256" key="8">
    <source>
        <dbReference type="ARBA" id="ARBA00023012"/>
    </source>
</evidence>
<dbReference type="KEGG" id="gba:J421_3176"/>
<accession>W0RMS0</accession>
<dbReference type="HOGENOM" id="CLU_039822_0_0_0"/>
<dbReference type="EMBL" id="CP007128">
    <property type="protein sequence ID" value="AHG90713.1"/>
    <property type="molecule type" value="Genomic_DNA"/>
</dbReference>
<keyword evidence="5" id="KW-0547">Nucleotide-binding</keyword>
<evidence type="ECO:0000256" key="1">
    <source>
        <dbReference type="ARBA" id="ARBA00000085"/>
    </source>
</evidence>
<dbReference type="SUPFAM" id="SSF47384">
    <property type="entry name" value="Homodimeric domain of signal transducing histidine kinase"/>
    <property type="match status" value="1"/>
</dbReference>
<dbReference type="AlphaFoldDB" id="W0RMS0"/>